<comment type="caution">
    <text evidence="1">The sequence shown here is derived from an EMBL/GenBank/DDBJ whole genome shotgun (WGS) entry which is preliminary data.</text>
</comment>
<name>A0ABQ9XGJ9_9EUKA</name>
<proteinExistence type="predicted"/>
<dbReference type="Proteomes" id="UP001281761">
    <property type="component" value="Unassembled WGS sequence"/>
</dbReference>
<evidence type="ECO:0000313" key="2">
    <source>
        <dbReference type="Proteomes" id="UP001281761"/>
    </source>
</evidence>
<evidence type="ECO:0000313" key="1">
    <source>
        <dbReference type="EMBL" id="KAK2949767.1"/>
    </source>
</evidence>
<sequence>MRRRTMRIASFPASKTPFKQSNFHFNIVDAVPASIQRADARCRRLPSDRPRHCSFRHRTLILRGETWQHGVDYNQSGKQLATIHADVARFLHLLRDNNFQYVAPCLITWESVFRYALRLDVTDITNPVDKLNLRFGDICPLFKTAYEQDTTPIDDSPPPPLAPRFEDMESEDGHFDTSKIEQSVKTAMGNADVGAYTSLSSHAPSIQGGIFYTPNIGHLIKPEKMIVLTEGQCFGKIDILHQSDQGEEPGEGCDLWRTSREATALDDAYSCEFRDRNRIVCSNLFHTSKQTRGSMQLHANATTPRYHDTLLLTSSVHCRRLSEGFKRYRTRIRKMCIRPSSDDLEMPRRPLLSKKTPPIWPLHTLSCNRRLSTIWSFFEVEDETRSVILL</sequence>
<gene>
    <name evidence="1" type="ORF">BLNAU_15341</name>
</gene>
<dbReference type="EMBL" id="JARBJD010000150">
    <property type="protein sequence ID" value="KAK2949767.1"/>
    <property type="molecule type" value="Genomic_DNA"/>
</dbReference>
<keyword evidence="2" id="KW-1185">Reference proteome</keyword>
<accession>A0ABQ9XGJ9</accession>
<organism evidence="1 2">
    <name type="scientific">Blattamonas nauphoetae</name>
    <dbReference type="NCBI Taxonomy" id="2049346"/>
    <lineage>
        <taxon>Eukaryota</taxon>
        <taxon>Metamonada</taxon>
        <taxon>Preaxostyla</taxon>
        <taxon>Oxymonadida</taxon>
        <taxon>Blattamonas</taxon>
    </lineage>
</organism>
<reference evidence="1 2" key="1">
    <citation type="journal article" date="2022" name="bioRxiv">
        <title>Genomics of Preaxostyla Flagellates Illuminates Evolutionary Transitions and the Path Towards Mitochondrial Loss.</title>
        <authorList>
            <person name="Novak L.V.F."/>
            <person name="Treitli S.C."/>
            <person name="Pyrih J."/>
            <person name="Halakuc P."/>
            <person name="Pipaliya S.V."/>
            <person name="Vacek V."/>
            <person name="Brzon O."/>
            <person name="Soukal P."/>
            <person name="Eme L."/>
            <person name="Dacks J.B."/>
            <person name="Karnkowska A."/>
            <person name="Elias M."/>
            <person name="Hampl V."/>
        </authorList>
    </citation>
    <scope>NUCLEOTIDE SEQUENCE [LARGE SCALE GENOMIC DNA]</scope>
    <source>
        <strain evidence="1">NAU3</strain>
        <tissue evidence="1">Gut</tissue>
    </source>
</reference>
<protein>
    <submittedName>
        <fullName evidence="1">Uncharacterized protein</fullName>
    </submittedName>
</protein>